<comment type="caution">
    <text evidence="2">The sequence shown here is derived from an EMBL/GenBank/DDBJ whole genome shotgun (WGS) entry which is preliminary data.</text>
</comment>
<dbReference type="InterPro" id="IPR027417">
    <property type="entry name" value="P-loop_NTPase"/>
</dbReference>
<dbReference type="AlphaFoldDB" id="A0AA43S594"/>
<evidence type="ECO:0000313" key="3">
    <source>
        <dbReference type="Proteomes" id="UP001161160"/>
    </source>
</evidence>
<sequence>MTYVKQNVELYLNNIPDQLKELPHWRPFKLTQPLKPGDKPGKTPLSAHTLLTSNHTANTDDCTSFETAKSMLLKELEKPSGQRQFHGIGMSLTGANDLLVVDLDKVYLDDGLIKPHIQEILETIPGFVERSVSGIGFHIFTTDKDWASGNQSNHEKGVEVFRDSKYIAITGDEDERFSKPIPSESVPTQILNQYFHTKSAQSDFETYKPVDPAWSIKRIESDLLSFFPDELDYDTWLDIGMALHHQTNGAYEGYECFDRLSMRGCNYPQSGQPTTWDKWQSFGKSPNKNLKTIGSLIHLKQRFEQERLYKSAGTEPLLSKVGDARKKIKKIDWLVEGMIKQQSLVMFGGMPSGGKTYLAVELMLSVASGKPFLGQYQVKQGHAVFIACEGRDSVLRRVGAWNHMKNGGVDVDSAYISSREMVVTAPETADISIEQYVNALEGGDIHPKVIFIDTMNYSLGSSKENDANDMTNYFRRIANGLIARFGCTVVLLHHTSKDGADIRGSSTIRGALDALFLVSRDSAGIFTVKNDKHKDRDKLEPFYLEGRSVEFELPDGTKESNIALYPTTKQSTASSGSIYQRKALDALLEKVGIGGSMKKKDLLALIDCDPRNAARDIYTPLQDGGFISSNRVEVTLLKMDDFDI</sequence>
<dbReference type="InterPro" id="IPR014819">
    <property type="entry name" value="PriCT_2"/>
</dbReference>
<reference evidence="2" key="1">
    <citation type="submission" date="2023-04" db="EMBL/GenBank/DDBJ databases">
        <title>Genome Encyclopedia of Bacteria and Archaea VI: Functional Genomics of Type Strains.</title>
        <authorList>
            <person name="Whitman W."/>
        </authorList>
    </citation>
    <scope>NUCLEOTIDE SEQUENCE</scope>
    <source>
        <strain evidence="2">Enz.4-51</strain>
    </source>
</reference>
<protein>
    <submittedName>
        <fullName evidence="2">RecA/RadA recombinase</fullName>
    </submittedName>
</protein>
<dbReference type="EMBL" id="JARXYA010000002">
    <property type="protein sequence ID" value="MDH6503112.1"/>
    <property type="molecule type" value="Genomic_DNA"/>
</dbReference>
<dbReference type="Pfam" id="PF13481">
    <property type="entry name" value="AAA_25"/>
    <property type="match status" value="1"/>
</dbReference>
<evidence type="ECO:0000259" key="1">
    <source>
        <dbReference type="Pfam" id="PF08707"/>
    </source>
</evidence>
<organism evidence="2 3">
    <name type="scientific">Polynucleobacter sphagniphilus</name>
    <dbReference type="NCBI Taxonomy" id="1743169"/>
    <lineage>
        <taxon>Bacteria</taxon>
        <taxon>Pseudomonadati</taxon>
        <taxon>Pseudomonadota</taxon>
        <taxon>Betaproteobacteria</taxon>
        <taxon>Burkholderiales</taxon>
        <taxon>Burkholderiaceae</taxon>
        <taxon>Polynucleobacter</taxon>
    </lineage>
</organism>
<feature type="domain" description="Primase C-terminal 2" evidence="1">
    <location>
        <begin position="222"/>
        <end position="299"/>
    </location>
</feature>
<evidence type="ECO:0000313" key="2">
    <source>
        <dbReference type="EMBL" id="MDH6503112.1"/>
    </source>
</evidence>
<name>A0AA43S594_9BURK</name>
<keyword evidence="3" id="KW-1185">Reference proteome</keyword>
<dbReference type="Gene3D" id="3.40.50.300">
    <property type="entry name" value="P-loop containing nucleotide triphosphate hydrolases"/>
    <property type="match status" value="1"/>
</dbReference>
<accession>A0AA43S594</accession>
<dbReference type="GO" id="GO:0016817">
    <property type="term" value="F:hydrolase activity, acting on acid anhydrides"/>
    <property type="evidence" value="ECO:0007669"/>
    <property type="project" value="InterPro"/>
</dbReference>
<dbReference type="RefSeq" id="WP_280756516.1">
    <property type="nucleotide sequence ID" value="NZ_JARXXW010000002.1"/>
</dbReference>
<dbReference type="Pfam" id="PF08707">
    <property type="entry name" value="PriCT_2"/>
    <property type="match status" value="1"/>
</dbReference>
<dbReference type="SUPFAM" id="SSF52540">
    <property type="entry name" value="P-loop containing nucleoside triphosphate hydrolases"/>
    <property type="match status" value="1"/>
</dbReference>
<gene>
    <name evidence="2" type="ORF">M2127_000399</name>
</gene>
<dbReference type="Proteomes" id="UP001161160">
    <property type="component" value="Unassembled WGS sequence"/>
</dbReference>
<proteinExistence type="predicted"/>